<proteinExistence type="predicted"/>
<feature type="region of interest" description="Disordered" evidence="1">
    <location>
        <begin position="31"/>
        <end position="77"/>
    </location>
</feature>
<accession>A0AAV8AD83</accession>
<comment type="caution">
    <text evidence="2">The sequence shown here is derived from an EMBL/GenBank/DDBJ whole genome shotgun (WGS) entry which is preliminary data.</text>
</comment>
<dbReference type="EMBL" id="JANTQA010000012">
    <property type="protein sequence ID" value="KAJ3450757.1"/>
    <property type="molecule type" value="Genomic_DNA"/>
</dbReference>
<dbReference type="Proteomes" id="UP001146793">
    <property type="component" value="Unassembled WGS sequence"/>
</dbReference>
<protein>
    <submittedName>
        <fullName evidence="2">Uncharacterized protein</fullName>
    </submittedName>
</protein>
<evidence type="ECO:0000256" key="1">
    <source>
        <dbReference type="SAM" id="MobiDB-lite"/>
    </source>
</evidence>
<sequence>MLSQTIPTKKLSFFIFHSLVPKRVFSSSQIFGDFNPNPTNNKKTKPKIKTKTKPTLTLSRSQSKNSSPNNNSLSKTNAKTCYHPNYYYLSRYTNPNTQTKFNKCNITRHKNWINISKAIFNDHIQTGTKNFLNNMPTGALSEYESALELAIFKQQKTQCYGQIVSLVQSEINQFSDLNRVLDLLKKANHFSLLSKNLSLSINATICMSEIFSRLKKKKKAIKALETIPITFRTHEVDLDDMPPFNETDNQVINLLDLDNPPDLLQEIIALNRLGVRWDQLGYKTRAIEVLLQTFKCIKVIENGTHNMVIQSKSQEEDNYRTFFEKKYQISKCFSNAKAQDVIVFQSQAINLITDMMDIYLKNQAFDILPIFLKELINRSQYENVIYYLKRILQTITNNQNRLQIIEQYSVYGIPAFIERMRGCIKIGLQDELNSLKELSESVFN</sequence>
<name>A0AAV8AD83_9EUKA</name>
<reference evidence="2" key="1">
    <citation type="submission" date="2022-08" db="EMBL/GenBank/DDBJ databases">
        <title>Novel sulphate-reducing endosymbionts in the free-living metamonad Anaeramoeba.</title>
        <authorList>
            <person name="Jerlstrom-Hultqvist J."/>
            <person name="Cepicka I."/>
            <person name="Gallot-Lavallee L."/>
            <person name="Salas-Leiva D."/>
            <person name="Curtis B.A."/>
            <person name="Zahonova K."/>
            <person name="Pipaliya S."/>
            <person name="Dacks J."/>
            <person name="Roger A.J."/>
        </authorList>
    </citation>
    <scope>NUCLEOTIDE SEQUENCE</scope>
    <source>
        <strain evidence="2">Busselton2</strain>
    </source>
</reference>
<gene>
    <name evidence="2" type="ORF">M0812_06944</name>
</gene>
<evidence type="ECO:0000313" key="2">
    <source>
        <dbReference type="EMBL" id="KAJ3450757.1"/>
    </source>
</evidence>
<feature type="compositionally biased region" description="Low complexity" evidence="1">
    <location>
        <begin position="53"/>
        <end position="77"/>
    </location>
</feature>
<evidence type="ECO:0000313" key="3">
    <source>
        <dbReference type="Proteomes" id="UP001146793"/>
    </source>
</evidence>
<feature type="compositionally biased region" description="Basic residues" evidence="1">
    <location>
        <begin position="42"/>
        <end position="52"/>
    </location>
</feature>
<organism evidence="2 3">
    <name type="scientific">Anaeramoeba flamelloides</name>
    <dbReference type="NCBI Taxonomy" id="1746091"/>
    <lineage>
        <taxon>Eukaryota</taxon>
        <taxon>Metamonada</taxon>
        <taxon>Anaeramoebidae</taxon>
        <taxon>Anaeramoeba</taxon>
    </lineage>
</organism>
<dbReference type="AlphaFoldDB" id="A0AAV8AD83"/>